<keyword evidence="2 8" id="KW-1003">Cell membrane</keyword>
<name>A0A3Q0IYA6_DIACI</name>
<evidence type="ECO:0000313" key="9">
    <source>
        <dbReference type="Proteomes" id="UP000079169"/>
    </source>
</evidence>
<dbReference type="GO" id="GO:0007635">
    <property type="term" value="P:chemosensory behavior"/>
    <property type="evidence" value="ECO:0007669"/>
    <property type="project" value="TreeGrafter"/>
</dbReference>
<protein>
    <recommendedName>
        <fullName evidence="8">Gustatory receptor</fullName>
    </recommendedName>
</protein>
<dbReference type="GO" id="GO:0030424">
    <property type="term" value="C:axon"/>
    <property type="evidence" value="ECO:0007669"/>
    <property type="project" value="TreeGrafter"/>
</dbReference>
<keyword evidence="3 8" id="KW-0812">Transmembrane</keyword>
<evidence type="ECO:0000256" key="5">
    <source>
        <dbReference type="ARBA" id="ARBA00023136"/>
    </source>
</evidence>
<gene>
    <name evidence="10 11 12" type="primary">LOC103509214</name>
</gene>
<dbReference type="Proteomes" id="UP000079169">
    <property type="component" value="Unplaced"/>
</dbReference>
<evidence type="ECO:0000256" key="1">
    <source>
        <dbReference type="ARBA" id="ARBA00004651"/>
    </source>
</evidence>
<feature type="transmembrane region" description="Helical" evidence="8">
    <location>
        <begin position="115"/>
        <end position="139"/>
    </location>
</feature>
<dbReference type="PANTHER" id="PTHR21143">
    <property type="entry name" value="INVERTEBRATE GUSTATORY RECEPTOR"/>
    <property type="match status" value="1"/>
</dbReference>
<dbReference type="GO" id="GO:0043025">
    <property type="term" value="C:neuronal cell body"/>
    <property type="evidence" value="ECO:0007669"/>
    <property type="project" value="TreeGrafter"/>
</dbReference>
<evidence type="ECO:0000256" key="8">
    <source>
        <dbReference type="RuleBase" id="RU363108"/>
    </source>
</evidence>
<dbReference type="RefSeq" id="XP_026679405.1">
    <property type="nucleotide sequence ID" value="XM_026823604.1"/>
</dbReference>
<evidence type="ECO:0000256" key="4">
    <source>
        <dbReference type="ARBA" id="ARBA00022989"/>
    </source>
</evidence>
<dbReference type="GO" id="GO:0030425">
    <property type="term" value="C:dendrite"/>
    <property type="evidence" value="ECO:0007669"/>
    <property type="project" value="TreeGrafter"/>
</dbReference>
<keyword evidence="4 8" id="KW-1133">Transmembrane helix</keyword>
<evidence type="ECO:0000256" key="2">
    <source>
        <dbReference type="ARBA" id="ARBA00022475"/>
    </source>
</evidence>
<feature type="transmembrane region" description="Helical" evidence="8">
    <location>
        <begin position="210"/>
        <end position="233"/>
    </location>
</feature>
<evidence type="ECO:0000313" key="12">
    <source>
        <dbReference type="RefSeq" id="XP_026679405.1"/>
    </source>
</evidence>
<dbReference type="GO" id="GO:0007165">
    <property type="term" value="P:signal transduction"/>
    <property type="evidence" value="ECO:0007669"/>
    <property type="project" value="UniProtKB-KW"/>
</dbReference>
<feature type="transmembrane region" description="Helical" evidence="8">
    <location>
        <begin position="253"/>
        <end position="271"/>
    </location>
</feature>
<dbReference type="GeneID" id="103509214"/>
<reference evidence="10 11" key="1">
    <citation type="submission" date="2025-04" db="UniProtKB">
        <authorList>
            <consortium name="RefSeq"/>
        </authorList>
    </citation>
    <scope>IDENTIFICATION</scope>
</reference>
<keyword evidence="6 8" id="KW-0675">Receptor</keyword>
<dbReference type="GO" id="GO:0008049">
    <property type="term" value="P:male courtship behavior"/>
    <property type="evidence" value="ECO:0007669"/>
    <property type="project" value="TreeGrafter"/>
</dbReference>
<comment type="subcellular location">
    <subcellularLocation>
        <location evidence="1 8">Cell membrane</location>
        <topology evidence="1 8">Multi-pass membrane protein</topology>
    </subcellularLocation>
</comment>
<dbReference type="PaxDb" id="121845-A0A3Q0IYA6"/>
<dbReference type="Pfam" id="PF08395">
    <property type="entry name" value="7tm_7"/>
    <property type="match status" value="1"/>
</dbReference>
<feature type="transmembrane region" description="Helical" evidence="8">
    <location>
        <begin position="89"/>
        <end position="109"/>
    </location>
</feature>
<comment type="function">
    <text evidence="8">Gustatory receptor which mediates acceptance or avoidance behavior, depending on its substrates.</text>
</comment>
<keyword evidence="5 8" id="KW-0472">Membrane</keyword>
<dbReference type="GO" id="GO:0050909">
    <property type="term" value="P:sensory perception of taste"/>
    <property type="evidence" value="ECO:0007669"/>
    <property type="project" value="InterPro"/>
</dbReference>
<organism evidence="9 12">
    <name type="scientific">Diaphorina citri</name>
    <name type="common">Asian citrus psyllid</name>
    <dbReference type="NCBI Taxonomy" id="121845"/>
    <lineage>
        <taxon>Eukaryota</taxon>
        <taxon>Metazoa</taxon>
        <taxon>Ecdysozoa</taxon>
        <taxon>Arthropoda</taxon>
        <taxon>Hexapoda</taxon>
        <taxon>Insecta</taxon>
        <taxon>Pterygota</taxon>
        <taxon>Neoptera</taxon>
        <taxon>Paraneoptera</taxon>
        <taxon>Hemiptera</taxon>
        <taxon>Sternorrhyncha</taxon>
        <taxon>Psylloidea</taxon>
        <taxon>Psyllidae</taxon>
        <taxon>Diaphorininae</taxon>
        <taxon>Diaphorina</taxon>
    </lineage>
</organism>
<comment type="caution">
    <text evidence="8">Lacks conserved residue(s) required for the propagation of feature annotation.</text>
</comment>
<accession>A0A3Q0IYA6</accession>
<dbReference type="STRING" id="121845.A0A3Q0IYA6"/>
<evidence type="ECO:0000313" key="11">
    <source>
        <dbReference type="RefSeq" id="XP_026679397.1"/>
    </source>
</evidence>
<dbReference type="PANTHER" id="PTHR21143:SF133">
    <property type="entry name" value="GUSTATORY AND PHEROMONE RECEPTOR 32A-RELATED"/>
    <property type="match status" value="1"/>
</dbReference>
<evidence type="ECO:0000256" key="6">
    <source>
        <dbReference type="ARBA" id="ARBA00023170"/>
    </source>
</evidence>
<proteinExistence type="inferred from homology"/>
<evidence type="ECO:0000256" key="7">
    <source>
        <dbReference type="ARBA" id="ARBA00023224"/>
    </source>
</evidence>
<feature type="transmembrane region" description="Helical" evidence="8">
    <location>
        <begin position="28"/>
        <end position="48"/>
    </location>
</feature>
<sequence>MYLVYDGNDLNSTQNNVDTKSKLPVITIYVRMMFLILCNILFYVTCVINHKYISAIFTCVNYIDYNVQMFQDGPDQEKIQPHHHRIGDFLFTCLILTSHLLGQVFRYLVSFYSSYFVFIYTIASLTSILLELQFVILLINIRRSFCTLNSHLKRNKHGSFNAIVKKNIMFYDFKHTKSFLNYPFIKAMLRLHYYLCDVCSSINEVYGIKILLIIGYDFLTITSILFKLTSNLLSTSSNSSSSISPVGNENFNMMAHIYLCLLKCFMLYLIVRTTDGVTKEAGKLLKISHKLQLKNDQANLNLELQCFIQRLERHKISFTAYGFFPLDYTLLYTIIGAATTYWVILVQFQLSYNI</sequence>
<dbReference type="KEGG" id="dci:103509214"/>
<dbReference type="GO" id="GO:0005886">
    <property type="term" value="C:plasma membrane"/>
    <property type="evidence" value="ECO:0007669"/>
    <property type="project" value="UniProtKB-SubCell"/>
</dbReference>
<dbReference type="RefSeq" id="XP_026679389.1">
    <property type="nucleotide sequence ID" value="XM_026823588.1"/>
</dbReference>
<feature type="transmembrane region" description="Helical" evidence="8">
    <location>
        <begin position="318"/>
        <end position="344"/>
    </location>
</feature>
<keyword evidence="7 8" id="KW-0807">Transducer</keyword>
<keyword evidence="9" id="KW-1185">Reference proteome</keyword>
<dbReference type="AlphaFoldDB" id="A0A3Q0IYA6"/>
<evidence type="ECO:0000256" key="3">
    <source>
        <dbReference type="ARBA" id="ARBA00022692"/>
    </source>
</evidence>
<dbReference type="InterPro" id="IPR013604">
    <property type="entry name" value="7TM_chemorcpt"/>
</dbReference>
<evidence type="ECO:0000313" key="10">
    <source>
        <dbReference type="RefSeq" id="XP_026679389.1"/>
    </source>
</evidence>
<comment type="similarity">
    <text evidence="8">Belongs to the insect chemoreceptor superfamily. Gustatory receptor (GR) family.</text>
</comment>
<dbReference type="RefSeq" id="XP_026679397.1">
    <property type="nucleotide sequence ID" value="XM_026823596.1"/>
</dbReference>